<dbReference type="InterPro" id="IPR031315">
    <property type="entry name" value="LNS2/PITP"/>
</dbReference>
<feature type="coiled-coil region" evidence="2">
    <location>
        <begin position="102"/>
        <end position="129"/>
    </location>
</feature>
<dbReference type="GO" id="GO:0008195">
    <property type="term" value="F:phosphatidate phosphatase activity"/>
    <property type="evidence" value="ECO:0007669"/>
    <property type="project" value="TreeGrafter"/>
</dbReference>
<dbReference type="Pfam" id="PF04571">
    <property type="entry name" value="Lipin_N"/>
    <property type="match status" value="1"/>
</dbReference>
<comment type="caution">
    <text evidence="4">The sequence shown here is derived from an EMBL/GenBank/DDBJ whole genome shotgun (WGS) entry which is preliminary data.</text>
</comment>
<keyword evidence="2" id="KW-0175">Coiled coil</keyword>
<dbReference type="PANTHER" id="PTHR12181:SF12">
    <property type="entry name" value="PHOSPHATIDATE PHOSPHATASE"/>
    <property type="match status" value="1"/>
</dbReference>
<dbReference type="InterPro" id="IPR026058">
    <property type="entry name" value="LIPIN"/>
</dbReference>
<evidence type="ECO:0000313" key="5">
    <source>
        <dbReference type="Proteomes" id="UP000683925"/>
    </source>
</evidence>
<organism evidence="4 5">
    <name type="scientific">Paramecium octaurelia</name>
    <dbReference type="NCBI Taxonomy" id="43137"/>
    <lineage>
        <taxon>Eukaryota</taxon>
        <taxon>Sar</taxon>
        <taxon>Alveolata</taxon>
        <taxon>Ciliophora</taxon>
        <taxon>Intramacronucleata</taxon>
        <taxon>Oligohymenophorea</taxon>
        <taxon>Peniculida</taxon>
        <taxon>Parameciidae</taxon>
        <taxon>Paramecium</taxon>
    </lineage>
</organism>
<protein>
    <recommendedName>
        <fullName evidence="3">LNS2/PITP domain-containing protein</fullName>
    </recommendedName>
</protein>
<sequence>MSSILNSLAKMRYKTKAVFSGVTDVIVVDQGEEKYASTPFNVKFGKLKFVNAGQELVIETLNIREKSTIKQMSLIKLVIYINGEKRDDIQFYLDDDQIGHFAYDQKEDIEELRQKYSEQTKQNVNLQQQQESKLIPQNKFLVLSRVPTSKTIKSLQLKHGLNAILYEVECKRLGLQHIECQLFMIKQNQKIFISDIDGTITKSPTKGMILSTFGRDYTQDHICEFYNMLAQRNYLILYMSARSMVQYESTKEYLLRQQQQGIQLPPGPLFLSPQELLEAFTIEVIKKQTDILKSQMLNDLVFTIGVTGTIQGGMGDRLNDIQAYKMANIEYERILLINKKGEIVRVNNEMKEEKFTIKEIIQKMDQIF</sequence>
<evidence type="ECO:0000259" key="3">
    <source>
        <dbReference type="SMART" id="SM00775"/>
    </source>
</evidence>
<reference evidence="4" key="1">
    <citation type="submission" date="2021-01" db="EMBL/GenBank/DDBJ databases">
        <authorList>
            <consortium name="Genoscope - CEA"/>
            <person name="William W."/>
        </authorList>
    </citation>
    <scope>NUCLEOTIDE SEQUENCE</scope>
</reference>
<dbReference type="AlphaFoldDB" id="A0A8S1UXA8"/>
<dbReference type="InterPro" id="IPR013209">
    <property type="entry name" value="LNS2"/>
</dbReference>
<dbReference type="InterPro" id="IPR007651">
    <property type="entry name" value="Lipin_N"/>
</dbReference>
<keyword evidence="5" id="KW-1185">Reference proteome</keyword>
<name>A0A8S1UXA8_PAROT</name>
<accession>A0A8S1UXA8</accession>
<evidence type="ECO:0000256" key="1">
    <source>
        <dbReference type="ARBA" id="ARBA00005476"/>
    </source>
</evidence>
<proteinExistence type="inferred from homology"/>
<dbReference type="Proteomes" id="UP000683925">
    <property type="component" value="Unassembled WGS sequence"/>
</dbReference>
<dbReference type="EMBL" id="CAJJDP010000052">
    <property type="protein sequence ID" value="CAD8168907.1"/>
    <property type="molecule type" value="Genomic_DNA"/>
</dbReference>
<dbReference type="OrthoDB" id="4567at2759"/>
<gene>
    <name evidence="4" type="ORF">POCTA_138.1.T0520238</name>
</gene>
<dbReference type="SMART" id="SM00775">
    <property type="entry name" value="LNS2"/>
    <property type="match status" value="1"/>
</dbReference>
<evidence type="ECO:0000256" key="2">
    <source>
        <dbReference type="SAM" id="Coils"/>
    </source>
</evidence>
<dbReference type="PANTHER" id="PTHR12181">
    <property type="entry name" value="LIPIN"/>
    <property type="match status" value="1"/>
</dbReference>
<dbReference type="OMA" id="YTQDHIC"/>
<dbReference type="Pfam" id="PF08235">
    <property type="entry name" value="LNS2"/>
    <property type="match status" value="1"/>
</dbReference>
<feature type="domain" description="LNS2/PITP" evidence="3">
    <location>
        <begin position="191"/>
        <end position="346"/>
    </location>
</feature>
<evidence type="ECO:0000313" key="4">
    <source>
        <dbReference type="EMBL" id="CAD8168907.1"/>
    </source>
</evidence>
<comment type="similarity">
    <text evidence="1">Belongs to the lipin family.</text>
</comment>